<dbReference type="InterPro" id="IPR029462">
    <property type="entry name" value="Rnk_N"/>
</dbReference>
<reference evidence="3 4" key="1">
    <citation type="submission" date="2021-08" db="EMBL/GenBank/DDBJ databases">
        <title>Devosia salina sp. nov., isolated from the South China Sea sediment.</title>
        <authorList>
            <person name="Zhou Z."/>
        </authorList>
    </citation>
    <scope>NUCLEOTIDE SEQUENCE [LARGE SCALE GENOMIC DNA]</scope>
    <source>
        <strain evidence="3 4">SCS-3</strain>
    </source>
</reference>
<protein>
    <submittedName>
        <fullName evidence="3">Nucleoside diphosphate kinase regulator</fullName>
    </submittedName>
</protein>
<dbReference type="Gene3D" id="3.10.50.30">
    <property type="entry name" value="Transcription elongation factor, GreA/GreB, C-terminal domain"/>
    <property type="match status" value="1"/>
</dbReference>
<feature type="domain" description="Regulator of nucleoside diphosphate kinase N-terminal" evidence="2">
    <location>
        <begin position="10"/>
        <end position="50"/>
    </location>
</feature>
<keyword evidence="4" id="KW-1185">Reference proteome</keyword>
<feature type="domain" description="Transcription elongation factor GreA/GreB C-terminal" evidence="1">
    <location>
        <begin position="56"/>
        <end position="130"/>
    </location>
</feature>
<dbReference type="InterPro" id="IPR036953">
    <property type="entry name" value="GreA/GreB_C_sf"/>
</dbReference>
<gene>
    <name evidence="3" type="primary">rnk</name>
    <name evidence="3" type="ORF">K1X15_03225</name>
</gene>
<accession>A0ABX8WMV5</accession>
<name>A0ABX8WMV5_9HYPH</name>
<dbReference type="SUPFAM" id="SSF54534">
    <property type="entry name" value="FKBP-like"/>
    <property type="match status" value="1"/>
</dbReference>
<dbReference type="InterPro" id="IPR023459">
    <property type="entry name" value="Tscrpt_elong_fac_GreA/B_fam"/>
</dbReference>
<dbReference type="Pfam" id="PF01272">
    <property type="entry name" value="GreA_GreB"/>
    <property type="match status" value="1"/>
</dbReference>
<dbReference type="GO" id="GO:0016301">
    <property type="term" value="F:kinase activity"/>
    <property type="evidence" value="ECO:0007669"/>
    <property type="project" value="UniProtKB-KW"/>
</dbReference>
<dbReference type="Proteomes" id="UP000825799">
    <property type="component" value="Chromosome"/>
</dbReference>
<keyword evidence="3" id="KW-0808">Transferase</keyword>
<organism evidence="3 4">
    <name type="scientific">Devosia salina</name>
    <dbReference type="NCBI Taxonomy" id="2860336"/>
    <lineage>
        <taxon>Bacteria</taxon>
        <taxon>Pseudomonadati</taxon>
        <taxon>Pseudomonadota</taxon>
        <taxon>Alphaproteobacteria</taxon>
        <taxon>Hyphomicrobiales</taxon>
        <taxon>Devosiaceae</taxon>
        <taxon>Devosia</taxon>
    </lineage>
</organism>
<dbReference type="PANTHER" id="PTHR30437:SF5">
    <property type="entry name" value="REGULATOR OF NUCLEOSIDE DIPHOSPHATE KINASE"/>
    <property type="match status" value="1"/>
</dbReference>
<dbReference type="NCBIfam" id="NF004396">
    <property type="entry name" value="PRK05753.1"/>
    <property type="match status" value="1"/>
</dbReference>
<evidence type="ECO:0000259" key="2">
    <source>
        <dbReference type="Pfam" id="PF14760"/>
    </source>
</evidence>
<dbReference type="InterPro" id="IPR001437">
    <property type="entry name" value="Tscrpt_elong_fac_GreA/B_C"/>
</dbReference>
<sequence>MTEIRRDLTPPLTLGKADHAKLLALGEAGLDRNPDLAEILLTELDRAKVVSDGKLPEGVVRMGSRVTYETNSGQQQTVTLAYPADADIEAGRISVMTPIGVALIGLKAGQSITWHDRADKRHKLTVLKVEAPVGAN</sequence>
<dbReference type="Pfam" id="PF14760">
    <property type="entry name" value="Rnk_N"/>
    <property type="match status" value="1"/>
</dbReference>
<proteinExistence type="predicted"/>
<dbReference type="PANTHER" id="PTHR30437">
    <property type="entry name" value="TRANSCRIPTION ELONGATION FACTOR GREA"/>
    <property type="match status" value="1"/>
</dbReference>
<evidence type="ECO:0000313" key="3">
    <source>
        <dbReference type="EMBL" id="QYO77600.1"/>
    </source>
</evidence>
<keyword evidence="3" id="KW-0418">Kinase</keyword>
<evidence type="ECO:0000259" key="1">
    <source>
        <dbReference type="Pfam" id="PF01272"/>
    </source>
</evidence>
<dbReference type="EMBL" id="CP080590">
    <property type="protein sequence ID" value="QYO77600.1"/>
    <property type="molecule type" value="Genomic_DNA"/>
</dbReference>
<dbReference type="RefSeq" id="WP_220306054.1">
    <property type="nucleotide sequence ID" value="NZ_CP080590.1"/>
</dbReference>
<evidence type="ECO:0000313" key="4">
    <source>
        <dbReference type="Proteomes" id="UP000825799"/>
    </source>
</evidence>